<dbReference type="GO" id="GO:0015628">
    <property type="term" value="P:protein secretion by the type II secretion system"/>
    <property type="evidence" value="ECO:0007669"/>
    <property type="project" value="TreeGrafter"/>
</dbReference>
<dbReference type="Gene3D" id="1.10.150.320">
    <property type="entry name" value="Photosystem II 12 kDa extrinsic protein"/>
    <property type="match status" value="1"/>
</dbReference>
<feature type="signal peptide" evidence="1">
    <location>
        <begin position="1"/>
        <end position="17"/>
    </location>
</feature>
<dbReference type="EMBL" id="CP042652">
    <property type="protein sequence ID" value="QKE29999.1"/>
    <property type="molecule type" value="Genomic_DNA"/>
</dbReference>
<proteinExistence type="predicted"/>
<dbReference type="SUPFAM" id="SSF47781">
    <property type="entry name" value="RuvA domain 2-like"/>
    <property type="match status" value="1"/>
</dbReference>
<gene>
    <name evidence="3" type="ORF">AACT_2947</name>
</gene>
<accession>A0A6M8EPF8</accession>
<dbReference type="Pfam" id="PF12836">
    <property type="entry name" value="HHH_3"/>
    <property type="match status" value="1"/>
</dbReference>
<dbReference type="AlphaFoldDB" id="A0A6M8EPF8"/>
<dbReference type="PANTHER" id="PTHR21180:SF32">
    <property type="entry name" value="ENDONUCLEASE_EXONUCLEASE_PHOSPHATASE FAMILY DOMAIN-CONTAINING PROTEIN 1"/>
    <property type="match status" value="1"/>
</dbReference>
<dbReference type="GO" id="GO:0015627">
    <property type="term" value="C:type II protein secretion system complex"/>
    <property type="evidence" value="ECO:0007669"/>
    <property type="project" value="TreeGrafter"/>
</dbReference>
<evidence type="ECO:0000313" key="4">
    <source>
        <dbReference type="Proteomes" id="UP000503483"/>
    </source>
</evidence>
<feature type="domain" description="Helix-hairpin-helix DNA-binding motif class 1" evidence="2">
    <location>
        <begin position="56"/>
        <end position="75"/>
    </location>
</feature>
<protein>
    <submittedName>
        <fullName evidence="3">Competence protein, ComEA family</fullName>
    </submittedName>
</protein>
<dbReference type="Proteomes" id="UP000503483">
    <property type="component" value="Chromosome"/>
</dbReference>
<dbReference type="InterPro" id="IPR010994">
    <property type="entry name" value="RuvA_2-like"/>
</dbReference>
<keyword evidence="4" id="KW-1185">Reference proteome</keyword>
<dbReference type="SMART" id="SM00278">
    <property type="entry name" value="HhH1"/>
    <property type="match status" value="2"/>
</dbReference>
<evidence type="ECO:0000256" key="1">
    <source>
        <dbReference type="SAM" id="SignalP"/>
    </source>
</evidence>
<keyword evidence="1" id="KW-0732">Signal</keyword>
<feature type="domain" description="Helix-hairpin-helix DNA-binding motif class 1" evidence="2">
    <location>
        <begin position="27"/>
        <end position="46"/>
    </location>
</feature>
<organism evidence="3 4">
    <name type="scientific">Arcobacter acticola</name>
    <dbReference type="NCBI Taxonomy" id="1849015"/>
    <lineage>
        <taxon>Bacteria</taxon>
        <taxon>Pseudomonadati</taxon>
        <taxon>Campylobacterota</taxon>
        <taxon>Epsilonproteobacteria</taxon>
        <taxon>Campylobacterales</taxon>
        <taxon>Arcobacteraceae</taxon>
        <taxon>Arcobacter</taxon>
    </lineage>
</organism>
<dbReference type="GO" id="GO:0003677">
    <property type="term" value="F:DNA binding"/>
    <property type="evidence" value="ECO:0007669"/>
    <property type="project" value="InterPro"/>
</dbReference>
<name>A0A6M8EPF8_9BACT</name>
<evidence type="ECO:0000259" key="2">
    <source>
        <dbReference type="SMART" id="SM00278"/>
    </source>
</evidence>
<dbReference type="InterPro" id="IPR051675">
    <property type="entry name" value="Endo/Exo/Phosphatase_dom_1"/>
</dbReference>
<dbReference type="GO" id="GO:0006281">
    <property type="term" value="P:DNA repair"/>
    <property type="evidence" value="ECO:0007669"/>
    <property type="project" value="InterPro"/>
</dbReference>
<reference evidence="3 4" key="1">
    <citation type="submission" date="2019-08" db="EMBL/GenBank/DDBJ databases">
        <title>Complete genome sequence of Arcobacter acticola.</title>
        <authorList>
            <person name="Miller W."/>
        </authorList>
    </citation>
    <scope>NUCLEOTIDE SEQUENCE [LARGE SCALE GENOMIC DNA]</scope>
    <source>
        <strain evidence="3 4">KCTC 52212</strain>
    </source>
</reference>
<dbReference type="KEGG" id="paco:AACT_2947"/>
<dbReference type="RefSeq" id="WP_172128261.1">
    <property type="nucleotide sequence ID" value="NZ_CP042652.1"/>
</dbReference>
<sequence>MKKIVALLMLCVSFMFAAINLQTATKEELMSIKGIGDKKADSIIEYRKTNKINEPEDLKNIKGFGDSIVSSVKESNMDTKEKVEKKIEKK</sequence>
<evidence type="ECO:0000313" key="3">
    <source>
        <dbReference type="EMBL" id="QKE29999.1"/>
    </source>
</evidence>
<feature type="chain" id="PRO_5026932729" evidence="1">
    <location>
        <begin position="18"/>
        <end position="90"/>
    </location>
</feature>
<dbReference type="InterPro" id="IPR003583">
    <property type="entry name" value="Hlx-hairpin-Hlx_DNA-bd_motif"/>
</dbReference>
<dbReference type="PANTHER" id="PTHR21180">
    <property type="entry name" value="ENDONUCLEASE/EXONUCLEASE/PHOSPHATASE FAMILY DOMAIN-CONTAINING PROTEIN 1"/>
    <property type="match status" value="1"/>
</dbReference>